<dbReference type="Proteomes" id="UP000663499">
    <property type="component" value="Chromosome"/>
</dbReference>
<evidence type="ECO:0000313" key="2">
    <source>
        <dbReference type="Proteomes" id="UP000663499"/>
    </source>
</evidence>
<protein>
    <submittedName>
        <fullName evidence="1">Nitrous oxide-stimulated promoter family protein</fullName>
    </submittedName>
</protein>
<name>A0A974XEU7_9FIRM</name>
<proteinExistence type="predicted"/>
<dbReference type="AlphaFoldDB" id="A0A974XEU7"/>
<dbReference type="InterPro" id="IPR020483">
    <property type="entry name" value="Uncharacterised_YgbA"/>
</dbReference>
<dbReference type="RefSeq" id="WP_207299797.1">
    <property type="nucleotide sequence ID" value="NZ_CP071444.1"/>
</dbReference>
<organism evidence="1 2">
    <name type="scientific">Alkalibacter rhizosphaerae</name>
    <dbReference type="NCBI Taxonomy" id="2815577"/>
    <lineage>
        <taxon>Bacteria</taxon>
        <taxon>Bacillati</taxon>
        <taxon>Bacillota</taxon>
        <taxon>Clostridia</taxon>
        <taxon>Eubacteriales</taxon>
        <taxon>Eubacteriaceae</taxon>
        <taxon>Alkalibacter</taxon>
    </lineage>
</organism>
<evidence type="ECO:0000313" key="1">
    <source>
        <dbReference type="EMBL" id="QSX08456.1"/>
    </source>
</evidence>
<dbReference type="KEGG" id="alka:J0B03_11820"/>
<dbReference type="Pfam" id="PF11756">
    <property type="entry name" value="YgbA_NO"/>
    <property type="match status" value="1"/>
</dbReference>
<reference evidence="1" key="1">
    <citation type="submission" date="2021-03" db="EMBL/GenBank/DDBJ databases">
        <title>Alkalibacter marinus sp. nov., isolated from tidal flat sediment.</title>
        <authorList>
            <person name="Namirimu T."/>
            <person name="Yang J.-A."/>
            <person name="Yang S.-H."/>
            <person name="Kim Y.-J."/>
            <person name="Kwon K.K."/>
        </authorList>
    </citation>
    <scope>NUCLEOTIDE SEQUENCE</scope>
    <source>
        <strain evidence="1">ES005</strain>
    </source>
</reference>
<dbReference type="EMBL" id="CP071444">
    <property type="protein sequence ID" value="QSX08456.1"/>
    <property type="molecule type" value="Genomic_DNA"/>
</dbReference>
<dbReference type="NCBIfam" id="NF007714">
    <property type="entry name" value="PRK10410.1-2"/>
    <property type="match status" value="1"/>
</dbReference>
<gene>
    <name evidence="1" type="ORF">J0B03_11820</name>
</gene>
<keyword evidence="2" id="KW-1185">Reference proteome</keyword>
<accession>A0A974XEU7</accession>
<sequence length="96" mass="11190">MDPAKEKRIFETMTIIYCTKHHAGRSPCPSCGNLITYAWQRIDHCPHGSAKPFCSKCSIHCFHPNERQKVKNVMRYSGPRMIFHSPLDAFRHLFSR</sequence>